<dbReference type="Gene3D" id="1.10.10.10">
    <property type="entry name" value="Winged helix-like DNA-binding domain superfamily/Winged helix DNA-binding domain"/>
    <property type="match status" value="1"/>
</dbReference>
<name>A0A9Q4KLG0_9BACT</name>
<dbReference type="InterPro" id="IPR015421">
    <property type="entry name" value="PyrdxlP-dep_Trfase_major"/>
</dbReference>
<keyword evidence="3" id="KW-0805">Transcription regulation</keyword>
<dbReference type="EMBL" id="JAPXGO010000005">
    <property type="protein sequence ID" value="MCZ6160125.1"/>
    <property type="molecule type" value="Genomic_DNA"/>
</dbReference>
<reference evidence="7" key="1">
    <citation type="submission" date="2022-12" db="EMBL/GenBank/DDBJ databases">
        <title>Species Delineation and Comparative Genomics within the Campylobacter ureolyticus Complex.</title>
        <authorList>
            <person name="Maki J."/>
            <person name="Howard M."/>
            <person name="Connelly S."/>
            <person name="Hardy D.J."/>
            <person name="Cameron A."/>
        </authorList>
    </citation>
    <scope>NUCLEOTIDE SEQUENCE</scope>
    <source>
        <strain evidence="7">URMC_787</strain>
    </source>
</reference>
<accession>A0A9Q4KLG0</accession>
<gene>
    <name evidence="7" type="ORF">O6B32_06495</name>
</gene>
<dbReference type="AlphaFoldDB" id="A0A9Q4KLG0"/>
<dbReference type="SUPFAM" id="SSF53383">
    <property type="entry name" value="PLP-dependent transferases"/>
    <property type="match status" value="1"/>
</dbReference>
<sequence>MLTYNLVKNSKKPLYFQLYENIKNDILNLKIKDKLPSKRSLANHLNISVITVENAYNQLIMEGFIYSVPKKGYYANKGIQKQIKLVIKKQIFNKNSKFLKEKKLLNLSFSTNNEPSFPLSTWKKLLREVLSKNSDEIYEKVPFNGTLKLRLAIKKHLYEYHNLICDENNIIIGAGSQHLYTLISQLLGKDLIYALENPSDTKIGKIYKSLGVKCDFVDIDKSGMNYEKLLKSSASIAHISPSSHFPTGILMKAKRRSELLKWASLEENRYIIEDEYMGEIRQKIVPTLKSLNHEKVIFLNTFSKTLLPTLRVSYMVLPSNLTLEFKKNLSFYSSAVPIFEQLTLAKFINDGYFERFLNKLKRQNLIKKEGFLNKFKELNINNSDVTFNETHAFIKSNLTDNEVKQLAFKNGFFINTMSDFYYKNVPKNSSFLIDFNCDLKDVKKILNIFNKNI</sequence>
<dbReference type="RefSeq" id="WP_269484865.1">
    <property type="nucleotide sequence ID" value="NZ_JAPXGO010000005.1"/>
</dbReference>
<dbReference type="Gene3D" id="3.40.640.10">
    <property type="entry name" value="Type I PLP-dependent aspartate aminotransferase-like (Major domain)"/>
    <property type="match status" value="1"/>
</dbReference>
<comment type="caution">
    <text evidence="7">The sequence shown here is derived from an EMBL/GenBank/DDBJ whole genome shotgun (WGS) entry which is preliminary data.</text>
</comment>
<dbReference type="InterPro" id="IPR036388">
    <property type="entry name" value="WH-like_DNA-bd_sf"/>
</dbReference>
<protein>
    <submittedName>
        <fullName evidence="7">PLP-dependent aminotransferase family protein</fullName>
    </submittedName>
</protein>
<evidence type="ECO:0000256" key="1">
    <source>
        <dbReference type="ARBA" id="ARBA00005384"/>
    </source>
</evidence>
<dbReference type="SUPFAM" id="SSF46785">
    <property type="entry name" value="Winged helix' DNA-binding domain"/>
    <property type="match status" value="1"/>
</dbReference>
<dbReference type="InterPro" id="IPR036390">
    <property type="entry name" value="WH_DNA-bd_sf"/>
</dbReference>
<keyword evidence="7" id="KW-0032">Aminotransferase</keyword>
<dbReference type="InterPro" id="IPR051446">
    <property type="entry name" value="HTH_trans_reg/aminotransferase"/>
</dbReference>
<dbReference type="CDD" id="cd07377">
    <property type="entry name" value="WHTH_GntR"/>
    <property type="match status" value="1"/>
</dbReference>
<dbReference type="Pfam" id="PF00392">
    <property type="entry name" value="GntR"/>
    <property type="match status" value="1"/>
</dbReference>
<dbReference type="PANTHER" id="PTHR46577">
    <property type="entry name" value="HTH-TYPE TRANSCRIPTIONAL REGULATORY PROTEIN GABR"/>
    <property type="match status" value="1"/>
</dbReference>
<dbReference type="GO" id="GO:0008483">
    <property type="term" value="F:transaminase activity"/>
    <property type="evidence" value="ECO:0007669"/>
    <property type="project" value="UniProtKB-KW"/>
</dbReference>
<keyword evidence="7" id="KW-0808">Transferase</keyword>
<dbReference type="SMART" id="SM00345">
    <property type="entry name" value="HTH_GNTR"/>
    <property type="match status" value="1"/>
</dbReference>
<dbReference type="InterPro" id="IPR000524">
    <property type="entry name" value="Tscrpt_reg_HTH_GntR"/>
</dbReference>
<evidence type="ECO:0000256" key="3">
    <source>
        <dbReference type="ARBA" id="ARBA00023015"/>
    </source>
</evidence>
<proteinExistence type="inferred from homology"/>
<evidence type="ECO:0000259" key="6">
    <source>
        <dbReference type="PROSITE" id="PS50949"/>
    </source>
</evidence>
<evidence type="ECO:0000313" key="8">
    <source>
        <dbReference type="Proteomes" id="UP001075225"/>
    </source>
</evidence>
<evidence type="ECO:0000256" key="5">
    <source>
        <dbReference type="ARBA" id="ARBA00023163"/>
    </source>
</evidence>
<dbReference type="GO" id="GO:0003677">
    <property type="term" value="F:DNA binding"/>
    <property type="evidence" value="ECO:0007669"/>
    <property type="project" value="UniProtKB-KW"/>
</dbReference>
<evidence type="ECO:0000256" key="4">
    <source>
        <dbReference type="ARBA" id="ARBA00023125"/>
    </source>
</evidence>
<organism evidence="7 8">
    <name type="scientific">Campylobacter ureolyticus</name>
    <dbReference type="NCBI Taxonomy" id="827"/>
    <lineage>
        <taxon>Bacteria</taxon>
        <taxon>Pseudomonadati</taxon>
        <taxon>Campylobacterota</taxon>
        <taxon>Epsilonproteobacteria</taxon>
        <taxon>Campylobacterales</taxon>
        <taxon>Campylobacteraceae</taxon>
        <taxon>Campylobacter</taxon>
    </lineage>
</organism>
<dbReference type="PROSITE" id="PS50949">
    <property type="entry name" value="HTH_GNTR"/>
    <property type="match status" value="1"/>
</dbReference>
<evidence type="ECO:0000313" key="7">
    <source>
        <dbReference type="EMBL" id="MCZ6160125.1"/>
    </source>
</evidence>
<dbReference type="PANTHER" id="PTHR46577:SF1">
    <property type="entry name" value="HTH-TYPE TRANSCRIPTIONAL REGULATORY PROTEIN GABR"/>
    <property type="match status" value="1"/>
</dbReference>
<comment type="similarity">
    <text evidence="1">In the C-terminal section; belongs to the class-I pyridoxal-phosphate-dependent aminotransferase family.</text>
</comment>
<dbReference type="Proteomes" id="UP001075225">
    <property type="component" value="Unassembled WGS sequence"/>
</dbReference>
<dbReference type="InterPro" id="IPR015424">
    <property type="entry name" value="PyrdxlP-dep_Trfase"/>
</dbReference>
<keyword evidence="4" id="KW-0238">DNA-binding</keyword>
<keyword evidence="5" id="KW-0804">Transcription</keyword>
<feature type="domain" description="HTH gntR-type" evidence="6">
    <location>
        <begin position="12"/>
        <end position="78"/>
    </location>
</feature>
<keyword evidence="2" id="KW-0663">Pyridoxal phosphate</keyword>
<evidence type="ECO:0000256" key="2">
    <source>
        <dbReference type="ARBA" id="ARBA00022898"/>
    </source>
</evidence>
<dbReference type="GO" id="GO:0003700">
    <property type="term" value="F:DNA-binding transcription factor activity"/>
    <property type="evidence" value="ECO:0007669"/>
    <property type="project" value="InterPro"/>
</dbReference>
<dbReference type="CDD" id="cd00609">
    <property type="entry name" value="AAT_like"/>
    <property type="match status" value="1"/>
</dbReference>